<evidence type="ECO:0000256" key="1">
    <source>
        <dbReference type="SAM" id="MobiDB-lite"/>
    </source>
</evidence>
<organism evidence="2 3">
    <name type="scientific">Mycena rosella</name>
    <name type="common">Pink bonnet</name>
    <name type="synonym">Agaricus rosellus</name>
    <dbReference type="NCBI Taxonomy" id="1033263"/>
    <lineage>
        <taxon>Eukaryota</taxon>
        <taxon>Fungi</taxon>
        <taxon>Dikarya</taxon>
        <taxon>Basidiomycota</taxon>
        <taxon>Agaricomycotina</taxon>
        <taxon>Agaricomycetes</taxon>
        <taxon>Agaricomycetidae</taxon>
        <taxon>Agaricales</taxon>
        <taxon>Marasmiineae</taxon>
        <taxon>Mycenaceae</taxon>
        <taxon>Mycena</taxon>
    </lineage>
</organism>
<reference evidence="2" key="1">
    <citation type="submission" date="2023-03" db="EMBL/GenBank/DDBJ databases">
        <title>Massive genome expansion in bonnet fungi (Mycena s.s.) driven by repeated elements and novel gene families across ecological guilds.</title>
        <authorList>
            <consortium name="Lawrence Berkeley National Laboratory"/>
            <person name="Harder C.B."/>
            <person name="Miyauchi S."/>
            <person name="Viragh M."/>
            <person name="Kuo A."/>
            <person name="Thoen E."/>
            <person name="Andreopoulos B."/>
            <person name="Lu D."/>
            <person name="Skrede I."/>
            <person name="Drula E."/>
            <person name="Henrissat B."/>
            <person name="Morin E."/>
            <person name="Kohler A."/>
            <person name="Barry K."/>
            <person name="LaButti K."/>
            <person name="Morin E."/>
            <person name="Salamov A."/>
            <person name="Lipzen A."/>
            <person name="Mereny Z."/>
            <person name="Hegedus B."/>
            <person name="Baldrian P."/>
            <person name="Stursova M."/>
            <person name="Weitz H."/>
            <person name="Taylor A."/>
            <person name="Grigoriev I.V."/>
            <person name="Nagy L.G."/>
            <person name="Martin F."/>
            <person name="Kauserud H."/>
        </authorList>
    </citation>
    <scope>NUCLEOTIDE SEQUENCE</scope>
    <source>
        <strain evidence="2">CBHHK067</strain>
    </source>
</reference>
<feature type="compositionally biased region" description="Polar residues" evidence="1">
    <location>
        <begin position="175"/>
        <end position="185"/>
    </location>
</feature>
<dbReference type="AlphaFoldDB" id="A0AAD7M9A8"/>
<protein>
    <submittedName>
        <fullName evidence="2">Uncharacterized protein</fullName>
    </submittedName>
</protein>
<accession>A0AAD7M9A8</accession>
<gene>
    <name evidence="2" type="ORF">B0H17DRAFT_1125560</name>
</gene>
<evidence type="ECO:0000313" key="3">
    <source>
        <dbReference type="Proteomes" id="UP001221757"/>
    </source>
</evidence>
<dbReference type="EMBL" id="JARKIE010000006">
    <property type="protein sequence ID" value="KAJ7706709.1"/>
    <property type="molecule type" value="Genomic_DNA"/>
</dbReference>
<feature type="region of interest" description="Disordered" evidence="1">
    <location>
        <begin position="147"/>
        <end position="257"/>
    </location>
</feature>
<dbReference type="Proteomes" id="UP001221757">
    <property type="component" value="Unassembled WGS sequence"/>
</dbReference>
<keyword evidence="3" id="KW-1185">Reference proteome</keyword>
<evidence type="ECO:0000313" key="2">
    <source>
        <dbReference type="EMBL" id="KAJ7706709.1"/>
    </source>
</evidence>
<comment type="caution">
    <text evidence="2">The sequence shown here is derived from an EMBL/GenBank/DDBJ whole genome shotgun (WGS) entry which is preliminary data.</text>
</comment>
<proteinExistence type="predicted"/>
<name>A0AAD7M9A8_MYCRO</name>
<sequence>MVAPPDYYRCRRNGGGRLALSSPAFSKPSLSANCPDLRSLRFQVSFVSARLDREGLILNTSTSHHCWTDPRLGTEKPRLAYGRLRARGRAGEWGLGGAGQGAVAREMRRSAHGNAGTASVSERLFAAGEAPGVVAWRPCSEKRRTGNWERNAEMAGVESGSLEERISNRQKAHQRNPTVDQSASKPSKRLIKAHQTIKPTKHESAQKIQARTRGRGPCANRRASQKSKREPVAMMRLTNGRTDKAIAPCDPDSGVPF</sequence>